<feature type="chain" id="PRO_5032900588" evidence="2">
    <location>
        <begin position="17"/>
        <end position="330"/>
    </location>
</feature>
<dbReference type="PROSITE" id="PS51318">
    <property type="entry name" value="TAT"/>
    <property type="match status" value="1"/>
</dbReference>
<dbReference type="InterPro" id="IPR005064">
    <property type="entry name" value="BUG"/>
</dbReference>
<gene>
    <name evidence="3" type="ORF">GGQ83_003674</name>
</gene>
<proteinExistence type="inferred from homology"/>
<dbReference type="InterPro" id="IPR006311">
    <property type="entry name" value="TAT_signal"/>
</dbReference>
<keyword evidence="2" id="KW-0732">Signal</keyword>
<dbReference type="PANTHER" id="PTHR42928:SF5">
    <property type="entry name" value="BLR1237 PROTEIN"/>
    <property type="match status" value="1"/>
</dbReference>
<dbReference type="Gene3D" id="3.40.190.150">
    <property type="entry name" value="Bordetella uptake gene, domain 1"/>
    <property type="match status" value="1"/>
</dbReference>
<dbReference type="RefSeq" id="WP_184386434.1">
    <property type="nucleotide sequence ID" value="NZ_JACIDJ010000008.1"/>
</dbReference>
<reference evidence="3 4" key="1">
    <citation type="submission" date="2020-08" db="EMBL/GenBank/DDBJ databases">
        <title>Genomic Encyclopedia of Type Strains, Phase IV (KMG-IV): sequencing the most valuable type-strain genomes for metagenomic binning, comparative biology and taxonomic classification.</title>
        <authorList>
            <person name="Goeker M."/>
        </authorList>
    </citation>
    <scope>NUCLEOTIDE SEQUENCE [LARGE SCALE GENOMIC DNA]</scope>
    <source>
        <strain evidence="3 4">DSM 19979</strain>
    </source>
</reference>
<dbReference type="Gene3D" id="3.40.190.10">
    <property type="entry name" value="Periplasmic binding protein-like II"/>
    <property type="match status" value="1"/>
</dbReference>
<evidence type="ECO:0000313" key="3">
    <source>
        <dbReference type="EMBL" id="MBB3900204.1"/>
    </source>
</evidence>
<dbReference type="PANTHER" id="PTHR42928">
    <property type="entry name" value="TRICARBOXYLATE-BINDING PROTEIN"/>
    <property type="match status" value="1"/>
</dbReference>
<keyword evidence="4" id="KW-1185">Reference proteome</keyword>
<dbReference type="Proteomes" id="UP000553193">
    <property type="component" value="Unassembled WGS sequence"/>
</dbReference>
<dbReference type="InterPro" id="IPR042100">
    <property type="entry name" value="Bug_dom1"/>
</dbReference>
<sequence>MALSRRALLAAPPALAAIPAASSAWAQGGAWPSRPIRIILPAPGGGGTADTLARIFANEMEKRLPQPVVIENRGGAAGNVGANLAARAAPDGYTLLWTWAGTMATNPALYRDMPFNPQTDFTPVILLGSVPNILIVNNDFPARTLAEFRDHARANPGAINHGTTGNGSSMHLAAELFASRTETRLTHVPYTAPAAAVTDLLSGRIQSMFNLVTGAQPLVTSGRVRALAVLSEQRVPQLPDVPTATELGMPGLAFGTWFCLMLPRGADPALVARLNTLANEILADPATRQRLEAAGMALDGGGTPERLRDYLAAEIPRHAELVRLSGAQLN</sequence>
<dbReference type="Pfam" id="PF03401">
    <property type="entry name" value="TctC"/>
    <property type="match status" value="1"/>
</dbReference>
<dbReference type="EMBL" id="JACIDJ010000008">
    <property type="protein sequence ID" value="MBB3900204.1"/>
    <property type="molecule type" value="Genomic_DNA"/>
</dbReference>
<organism evidence="3 4">
    <name type="scientific">Roseococcus suduntuyensis</name>
    <dbReference type="NCBI Taxonomy" id="455361"/>
    <lineage>
        <taxon>Bacteria</taxon>
        <taxon>Pseudomonadati</taxon>
        <taxon>Pseudomonadota</taxon>
        <taxon>Alphaproteobacteria</taxon>
        <taxon>Acetobacterales</taxon>
        <taxon>Roseomonadaceae</taxon>
        <taxon>Roseococcus</taxon>
    </lineage>
</organism>
<name>A0A840AJB0_9PROT</name>
<evidence type="ECO:0000256" key="1">
    <source>
        <dbReference type="ARBA" id="ARBA00006987"/>
    </source>
</evidence>
<dbReference type="SUPFAM" id="SSF53850">
    <property type="entry name" value="Periplasmic binding protein-like II"/>
    <property type="match status" value="1"/>
</dbReference>
<keyword evidence="3" id="KW-0675">Receptor</keyword>
<accession>A0A840AJB0</accession>
<evidence type="ECO:0000313" key="4">
    <source>
        <dbReference type="Proteomes" id="UP000553193"/>
    </source>
</evidence>
<dbReference type="CDD" id="cd07012">
    <property type="entry name" value="PBP2_Bug_TTT"/>
    <property type="match status" value="1"/>
</dbReference>
<feature type="signal peptide" evidence="2">
    <location>
        <begin position="1"/>
        <end position="16"/>
    </location>
</feature>
<comment type="caution">
    <text evidence="3">The sequence shown here is derived from an EMBL/GenBank/DDBJ whole genome shotgun (WGS) entry which is preliminary data.</text>
</comment>
<dbReference type="AlphaFoldDB" id="A0A840AJB0"/>
<comment type="similarity">
    <text evidence="1">Belongs to the UPF0065 (bug) family.</text>
</comment>
<protein>
    <submittedName>
        <fullName evidence="3">Tripartite-type tricarboxylate transporter receptor subunit TctC</fullName>
    </submittedName>
</protein>
<dbReference type="PIRSF" id="PIRSF017082">
    <property type="entry name" value="YflP"/>
    <property type="match status" value="1"/>
</dbReference>
<evidence type="ECO:0000256" key="2">
    <source>
        <dbReference type="SAM" id="SignalP"/>
    </source>
</evidence>